<dbReference type="Gene3D" id="3.30.930.10">
    <property type="entry name" value="Bira Bifunctional Protein, Domain 2"/>
    <property type="match status" value="1"/>
</dbReference>
<reference evidence="1" key="2">
    <citation type="journal article" date="2024" name="Plant">
        <title>Genomic evolution and insights into agronomic trait innovations of Sesamum species.</title>
        <authorList>
            <person name="Miao H."/>
            <person name="Wang L."/>
            <person name="Qu L."/>
            <person name="Liu H."/>
            <person name="Sun Y."/>
            <person name="Le M."/>
            <person name="Wang Q."/>
            <person name="Wei S."/>
            <person name="Zheng Y."/>
            <person name="Lin W."/>
            <person name="Duan Y."/>
            <person name="Cao H."/>
            <person name="Xiong S."/>
            <person name="Wang X."/>
            <person name="Wei L."/>
            <person name="Li C."/>
            <person name="Ma Q."/>
            <person name="Ju M."/>
            <person name="Zhao R."/>
            <person name="Li G."/>
            <person name="Mu C."/>
            <person name="Tian Q."/>
            <person name="Mei H."/>
            <person name="Zhang T."/>
            <person name="Gao T."/>
            <person name="Zhang H."/>
        </authorList>
    </citation>
    <scope>NUCLEOTIDE SEQUENCE</scope>
    <source>
        <strain evidence="1">G02</strain>
    </source>
</reference>
<protein>
    <submittedName>
        <fullName evidence="1">EIF-2-alpha kinase GCN2</fullName>
    </submittedName>
</protein>
<evidence type="ECO:0000313" key="1">
    <source>
        <dbReference type="EMBL" id="KAL0403683.1"/>
    </source>
</evidence>
<dbReference type="PANTHER" id="PTHR11476">
    <property type="entry name" value="HISTIDYL-TRNA SYNTHETASE"/>
    <property type="match status" value="1"/>
</dbReference>
<dbReference type="GO" id="GO:0004821">
    <property type="term" value="F:histidine-tRNA ligase activity"/>
    <property type="evidence" value="ECO:0007669"/>
    <property type="project" value="TreeGrafter"/>
</dbReference>
<keyword evidence="1" id="KW-0418">Kinase</keyword>
<dbReference type="GO" id="GO:0032543">
    <property type="term" value="P:mitochondrial translation"/>
    <property type="evidence" value="ECO:0007669"/>
    <property type="project" value="TreeGrafter"/>
</dbReference>
<reference evidence="1" key="1">
    <citation type="submission" date="2020-06" db="EMBL/GenBank/DDBJ databases">
        <authorList>
            <person name="Li T."/>
            <person name="Hu X."/>
            <person name="Zhang T."/>
            <person name="Song X."/>
            <person name="Zhang H."/>
            <person name="Dai N."/>
            <person name="Sheng W."/>
            <person name="Hou X."/>
            <person name="Wei L."/>
        </authorList>
    </citation>
    <scope>NUCLEOTIDE SEQUENCE</scope>
    <source>
        <strain evidence="1">G02</strain>
        <tissue evidence="1">Leaf</tissue>
    </source>
</reference>
<proteinExistence type="predicted"/>
<dbReference type="PANTHER" id="PTHR11476:SF10">
    <property type="entry name" value="NON-SPECIFIC SERINE_THREONINE PROTEIN KINASE"/>
    <property type="match status" value="1"/>
</dbReference>
<organism evidence="1">
    <name type="scientific">Sesamum radiatum</name>
    <name type="common">Black benniseed</name>
    <dbReference type="NCBI Taxonomy" id="300843"/>
    <lineage>
        <taxon>Eukaryota</taxon>
        <taxon>Viridiplantae</taxon>
        <taxon>Streptophyta</taxon>
        <taxon>Embryophyta</taxon>
        <taxon>Tracheophyta</taxon>
        <taxon>Spermatophyta</taxon>
        <taxon>Magnoliopsida</taxon>
        <taxon>eudicotyledons</taxon>
        <taxon>Gunneridae</taxon>
        <taxon>Pentapetalae</taxon>
        <taxon>asterids</taxon>
        <taxon>lamiids</taxon>
        <taxon>Lamiales</taxon>
        <taxon>Pedaliaceae</taxon>
        <taxon>Sesamum</taxon>
    </lineage>
</organism>
<dbReference type="AlphaFoldDB" id="A0AAW2THL6"/>
<dbReference type="GO" id="GO:0003723">
    <property type="term" value="F:RNA binding"/>
    <property type="evidence" value="ECO:0007669"/>
    <property type="project" value="TreeGrafter"/>
</dbReference>
<dbReference type="EMBL" id="JACGWJ010000008">
    <property type="protein sequence ID" value="KAL0403683.1"/>
    <property type="molecule type" value="Genomic_DNA"/>
</dbReference>
<gene>
    <name evidence="1" type="ORF">Sradi_2009100</name>
</gene>
<dbReference type="GO" id="GO:0016301">
    <property type="term" value="F:kinase activity"/>
    <property type="evidence" value="ECO:0007669"/>
    <property type="project" value="UniProtKB-KW"/>
</dbReference>
<accession>A0AAW2THL6</accession>
<dbReference type="SUPFAM" id="SSF55681">
    <property type="entry name" value="Class II aaRS and biotin synthetases"/>
    <property type="match status" value="1"/>
</dbReference>
<comment type="caution">
    <text evidence="1">The sequence shown here is derived from an EMBL/GenBank/DDBJ whole genome shotgun (WGS) entry which is preliminary data.</text>
</comment>
<dbReference type="GO" id="GO:0005739">
    <property type="term" value="C:mitochondrion"/>
    <property type="evidence" value="ECO:0007669"/>
    <property type="project" value="TreeGrafter"/>
</dbReference>
<sequence length="152" mass="17686">MSINYEFVSNVARESRQYDSLAMKNKVTMDIVTRFFHSESCDIHLNHGDLLEAIWSWTGIKSEYRQKVAEELGLADDALNRLQTVGLRFCGTADQALPRLRGALPADKSTRKALDELAELFNYLRVWKIDRHVFLDALMPPTEFYHRNLYFQ</sequence>
<dbReference type="GO" id="GO:0005829">
    <property type="term" value="C:cytosol"/>
    <property type="evidence" value="ECO:0007669"/>
    <property type="project" value="TreeGrafter"/>
</dbReference>
<feature type="non-terminal residue" evidence="1">
    <location>
        <position position="152"/>
    </location>
</feature>
<name>A0AAW2THL6_SESRA</name>
<dbReference type="GO" id="GO:0006427">
    <property type="term" value="P:histidyl-tRNA aminoacylation"/>
    <property type="evidence" value="ECO:0007669"/>
    <property type="project" value="TreeGrafter"/>
</dbReference>
<keyword evidence="1" id="KW-0808">Transferase</keyword>
<dbReference type="InterPro" id="IPR045864">
    <property type="entry name" value="aa-tRNA-synth_II/BPL/LPL"/>
</dbReference>